<sequence length="592" mass="65344">MDAETERDAMDPTKKVRFRDADTIQEKDPHDNNNLMDTDAGMDRASSAKQGGKASTLSETGMISEGVSDKECQSMDGTPSYKERLVRDTMFGAGIRIPIEEGDLVFGADDQGKFLRTSARLRGRTMEPWQFSVVVKLVGRNIGYRVLCNKIKEMWRPSGDFWVIDLLNNFFMVQLANLGDMQTALINGPWFIMGHCLSVQKWTPAFRASTALISKVTTWIRFPDLPFYHYHESIMWGLGDLVGTSVKIDYNTQLVSRGSFPRVEVELDISKPLAAAVRIDDVWQQVAYEGLPNICFGCGHTGHNSISCPLILVPTKTGAPADIPSSSTAMPQAPSNTTKATTDKFGPWMIIEHPNSARFSRTPIKASGSRFNVLKDLPGTRNSISEADDGLPTNRDNPWIFGSTPPPHLKNGSSSIPYGESTNKAGKAKKGKKDGVRVEYVTTDTQSGEEITPSQKVNKSKRFNNKLKAPLISPAKGPLQLQGPTAHSITYKPSDFPKIVGVGKGTVQVWCPVLDANYDFANRLNEGSKKRTRRSDHDLAHDPFPNDKSRPPPMQPTRAETMAMEDCSAMEADREEGQEVPRLIETSPSCGM</sequence>
<dbReference type="GO" id="GO:0003676">
    <property type="term" value="F:nucleic acid binding"/>
    <property type="evidence" value="ECO:0007669"/>
    <property type="project" value="InterPro"/>
</dbReference>
<reference evidence="4 5" key="1">
    <citation type="submission" date="2024-01" db="EMBL/GenBank/DDBJ databases">
        <title>Genome assemblies of Stephania.</title>
        <authorList>
            <person name="Yang L."/>
        </authorList>
    </citation>
    <scope>NUCLEOTIDE SEQUENCE [LARGE SCALE GENOMIC DNA]</scope>
    <source>
        <strain evidence="4">YNDBR</strain>
        <tissue evidence="4">Leaf</tissue>
    </source>
</reference>
<protein>
    <recommendedName>
        <fullName evidence="3">CCHC-type domain-containing protein</fullName>
    </recommendedName>
</protein>
<feature type="compositionally biased region" description="Polar residues" evidence="2">
    <location>
        <begin position="324"/>
        <end position="340"/>
    </location>
</feature>
<keyword evidence="1" id="KW-0863">Zinc-finger</keyword>
<dbReference type="AlphaFoldDB" id="A0AAP0E6G7"/>
<feature type="region of interest" description="Disordered" evidence="2">
    <location>
        <begin position="527"/>
        <end position="592"/>
    </location>
</feature>
<feature type="region of interest" description="Disordered" evidence="2">
    <location>
        <begin position="322"/>
        <end position="342"/>
    </location>
</feature>
<feature type="compositionally biased region" description="Polar residues" evidence="2">
    <location>
        <begin position="47"/>
        <end position="59"/>
    </location>
</feature>
<feature type="compositionally biased region" description="Basic and acidic residues" evidence="2">
    <location>
        <begin position="1"/>
        <end position="31"/>
    </location>
</feature>
<feature type="region of interest" description="Disordered" evidence="2">
    <location>
        <begin position="404"/>
        <end position="433"/>
    </location>
</feature>
<evidence type="ECO:0000313" key="5">
    <source>
        <dbReference type="Proteomes" id="UP001420932"/>
    </source>
</evidence>
<organism evidence="4 5">
    <name type="scientific">Stephania yunnanensis</name>
    <dbReference type="NCBI Taxonomy" id="152371"/>
    <lineage>
        <taxon>Eukaryota</taxon>
        <taxon>Viridiplantae</taxon>
        <taxon>Streptophyta</taxon>
        <taxon>Embryophyta</taxon>
        <taxon>Tracheophyta</taxon>
        <taxon>Spermatophyta</taxon>
        <taxon>Magnoliopsida</taxon>
        <taxon>Ranunculales</taxon>
        <taxon>Menispermaceae</taxon>
        <taxon>Menispermoideae</taxon>
        <taxon>Cissampelideae</taxon>
        <taxon>Stephania</taxon>
    </lineage>
</organism>
<name>A0AAP0E6G7_9MAGN</name>
<evidence type="ECO:0000256" key="1">
    <source>
        <dbReference type="PROSITE-ProRule" id="PRU00047"/>
    </source>
</evidence>
<dbReference type="PROSITE" id="PS50158">
    <property type="entry name" value="ZF_CCHC"/>
    <property type="match status" value="1"/>
</dbReference>
<feature type="compositionally biased region" description="Basic and acidic residues" evidence="2">
    <location>
        <begin position="535"/>
        <end position="550"/>
    </location>
</feature>
<dbReference type="GO" id="GO:0008270">
    <property type="term" value="F:zinc ion binding"/>
    <property type="evidence" value="ECO:0007669"/>
    <property type="project" value="UniProtKB-KW"/>
</dbReference>
<dbReference type="Pfam" id="PF14111">
    <property type="entry name" value="DUF4283"/>
    <property type="match status" value="1"/>
</dbReference>
<feature type="domain" description="CCHC-type" evidence="3">
    <location>
        <begin position="295"/>
        <end position="309"/>
    </location>
</feature>
<keyword evidence="1" id="KW-0479">Metal-binding</keyword>
<proteinExistence type="predicted"/>
<keyword evidence="1" id="KW-0862">Zinc</keyword>
<evidence type="ECO:0000313" key="4">
    <source>
        <dbReference type="EMBL" id="KAK9087491.1"/>
    </source>
</evidence>
<keyword evidence="5" id="KW-1185">Reference proteome</keyword>
<feature type="region of interest" description="Disordered" evidence="2">
    <location>
        <begin position="1"/>
        <end position="59"/>
    </location>
</feature>
<dbReference type="InterPro" id="IPR025558">
    <property type="entry name" value="DUF4283"/>
</dbReference>
<gene>
    <name evidence="4" type="ORF">Syun_029885</name>
</gene>
<dbReference type="EMBL" id="JBBNAF010000013">
    <property type="protein sequence ID" value="KAK9087491.1"/>
    <property type="molecule type" value="Genomic_DNA"/>
</dbReference>
<feature type="compositionally biased region" description="Polar residues" evidence="2">
    <location>
        <begin position="411"/>
        <end position="423"/>
    </location>
</feature>
<dbReference type="InterPro" id="IPR040256">
    <property type="entry name" value="At4g02000-like"/>
</dbReference>
<accession>A0AAP0E6G7</accession>
<evidence type="ECO:0000256" key="2">
    <source>
        <dbReference type="SAM" id="MobiDB-lite"/>
    </source>
</evidence>
<dbReference type="PANTHER" id="PTHR31286">
    <property type="entry name" value="GLYCINE-RICH CELL WALL STRUCTURAL PROTEIN 1.8-LIKE"/>
    <property type="match status" value="1"/>
</dbReference>
<comment type="caution">
    <text evidence="4">The sequence shown here is derived from an EMBL/GenBank/DDBJ whole genome shotgun (WGS) entry which is preliminary data.</text>
</comment>
<dbReference type="PANTHER" id="PTHR31286:SF99">
    <property type="entry name" value="DUF4283 DOMAIN-CONTAINING PROTEIN"/>
    <property type="match status" value="1"/>
</dbReference>
<dbReference type="InterPro" id="IPR001878">
    <property type="entry name" value="Znf_CCHC"/>
</dbReference>
<dbReference type="Proteomes" id="UP001420932">
    <property type="component" value="Unassembled WGS sequence"/>
</dbReference>
<evidence type="ECO:0000259" key="3">
    <source>
        <dbReference type="PROSITE" id="PS50158"/>
    </source>
</evidence>